<evidence type="ECO:0000313" key="10">
    <source>
        <dbReference type="EMBL" id="KIN06843.1"/>
    </source>
</evidence>
<dbReference type="PANTHER" id="PTHR11825:SF69">
    <property type="entry name" value="BRANCHED-CHAIN-AMINO-ACID AMINOTRANSFERASE"/>
    <property type="match status" value="1"/>
</dbReference>
<proteinExistence type="inferred from homology"/>
<evidence type="ECO:0000256" key="3">
    <source>
        <dbReference type="ARBA" id="ARBA00022576"/>
    </source>
</evidence>
<dbReference type="InterPro" id="IPR036038">
    <property type="entry name" value="Aminotransferase-like"/>
</dbReference>
<dbReference type="EMBL" id="KN832870">
    <property type="protein sequence ID" value="KIN06843.1"/>
    <property type="molecule type" value="Genomic_DNA"/>
</dbReference>
<dbReference type="PANTHER" id="PTHR11825">
    <property type="entry name" value="SUBGROUP IIII AMINOTRANSFERASE"/>
    <property type="match status" value="1"/>
</dbReference>
<evidence type="ECO:0000256" key="4">
    <source>
        <dbReference type="ARBA" id="ARBA00022679"/>
    </source>
</evidence>
<dbReference type="GO" id="GO:0009099">
    <property type="term" value="P:L-valine biosynthetic process"/>
    <property type="evidence" value="ECO:0007669"/>
    <property type="project" value="TreeGrafter"/>
</dbReference>
<dbReference type="Proteomes" id="UP000054321">
    <property type="component" value="Unassembled WGS sequence"/>
</dbReference>
<reference evidence="10 11" key="1">
    <citation type="submission" date="2014-04" db="EMBL/GenBank/DDBJ databases">
        <authorList>
            <consortium name="DOE Joint Genome Institute"/>
            <person name="Kuo A."/>
            <person name="Martino E."/>
            <person name="Perotto S."/>
            <person name="Kohler A."/>
            <person name="Nagy L.G."/>
            <person name="Floudas D."/>
            <person name="Copeland A."/>
            <person name="Barry K.W."/>
            <person name="Cichocki N."/>
            <person name="Veneault-Fourrey C."/>
            <person name="LaButti K."/>
            <person name="Lindquist E.A."/>
            <person name="Lipzen A."/>
            <person name="Lundell T."/>
            <person name="Morin E."/>
            <person name="Murat C."/>
            <person name="Sun H."/>
            <person name="Tunlid A."/>
            <person name="Henrissat B."/>
            <person name="Grigoriev I.V."/>
            <person name="Hibbett D.S."/>
            <person name="Martin F."/>
            <person name="Nordberg H.P."/>
            <person name="Cantor M.N."/>
            <person name="Hua S.X."/>
        </authorList>
    </citation>
    <scope>NUCLEOTIDE SEQUENCE [LARGE SCALE GENOMIC DNA]</scope>
    <source>
        <strain evidence="10 11">Zn</strain>
    </source>
</reference>
<keyword evidence="3 9" id="KW-0032">Aminotransferase</keyword>
<comment type="similarity">
    <text evidence="2 7">Belongs to the class-IV pyridoxal-phosphate-dependent aminotransferase family.</text>
</comment>
<dbReference type="GO" id="GO:0005739">
    <property type="term" value="C:mitochondrion"/>
    <property type="evidence" value="ECO:0007669"/>
    <property type="project" value="TreeGrafter"/>
</dbReference>
<keyword evidence="9" id="KW-0028">Amino-acid biosynthesis</keyword>
<dbReference type="PIRSF" id="PIRSF006468">
    <property type="entry name" value="BCAT1"/>
    <property type="match status" value="1"/>
</dbReference>
<dbReference type="STRING" id="913774.A0A0C3DXJ9"/>
<sequence length="389" mass="43109">MMDFLHSVDSAALKLVDRRSEPNDLKSPIQPPSDSQTGCTDHILIWQWNELSGWGHPEIRPYGPLPIMPSASVLQYATACFEGIKVYRGYDDKLRLFRISLNCERMVKSSMRVKLPEFAPADLEAIISRFAAIEAEKWLPPGLKGKTLYLRPTHIGTTASLGLQKPRHSLLYVVATLLPGFSTKRSGMRLLTSPANTIRAWPGGFGNAKLGANYGPTLVAHDEAIRSDFDQILWLSGPEGYVTEAGASNFFVIWISPGGELQIVTAGLHNGIILEGITRRSILELVRYKSLQEEAWIVANRQLKPLTAVERDISIQEIQAAVSEGRLLEAFASGTAYFITPVEQIHHRGQDIDIATPSEESGSYTSLIKNWLSNVVYGRDDPLGWTQTI</sequence>
<dbReference type="InterPro" id="IPR018300">
    <property type="entry name" value="Aminotrans_IV_CS"/>
</dbReference>
<feature type="modified residue" description="N6-(pyridoxal phosphate)lysine" evidence="6">
    <location>
        <position position="209"/>
    </location>
</feature>
<accession>A0A0C3DXJ9</accession>
<dbReference type="PROSITE" id="PS00770">
    <property type="entry name" value="AA_TRANSFER_CLASS_4"/>
    <property type="match status" value="1"/>
</dbReference>
<keyword evidence="11" id="KW-1185">Reference proteome</keyword>
<keyword evidence="4 9" id="KW-0808">Transferase</keyword>
<dbReference type="InterPro" id="IPR043132">
    <property type="entry name" value="BCAT-like_C"/>
</dbReference>
<evidence type="ECO:0000256" key="8">
    <source>
        <dbReference type="RuleBase" id="RU004516"/>
    </source>
</evidence>
<dbReference type="Pfam" id="PF01063">
    <property type="entry name" value="Aminotran_4"/>
    <property type="match status" value="1"/>
</dbReference>
<dbReference type="GO" id="GO:0009098">
    <property type="term" value="P:L-leucine biosynthetic process"/>
    <property type="evidence" value="ECO:0007669"/>
    <property type="project" value="TreeGrafter"/>
</dbReference>
<dbReference type="GO" id="GO:0052654">
    <property type="term" value="F:L-leucine-2-oxoglutarate transaminase activity"/>
    <property type="evidence" value="ECO:0007669"/>
    <property type="project" value="RHEA"/>
</dbReference>
<dbReference type="AlphaFoldDB" id="A0A0C3DXJ9"/>
<comment type="catalytic activity">
    <reaction evidence="9">
        <text>L-isoleucine + 2-oxoglutarate = (S)-3-methyl-2-oxopentanoate + L-glutamate</text>
        <dbReference type="Rhea" id="RHEA:24801"/>
        <dbReference type="ChEBI" id="CHEBI:16810"/>
        <dbReference type="ChEBI" id="CHEBI:29985"/>
        <dbReference type="ChEBI" id="CHEBI:35146"/>
        <dbReference type="ChEBI" id="CHEBI:58045"/>
        <dbReference type="EC" id="2.6.1.42"/>
    </reaction>
</comment>
<evidence type="ECO:0000256" key="1">
    <source>
        <dbReference type="ARBA" id="ARBA00001933"/>
    </source>
</evidence>
<dbReference type="Gene3D" id="3.30.470.10">
    <property type="match status" value="1"/>
</dbReference>
<dbReference type="InterPro" id="IPR005786">
    <property type="entry name" value="B_amino_transII"/>
</dbReference>
<comment type="cofactor">
    <cofactor evidence="1 8">
        <name>pyridoxal 5'-phosphate</name>
        <dbReference type="ChEBI" id="CHEBI:597326"/>
    </cofactor>
</comment>
<dbReference type="SUPFAM" id="SSF56752">
    <property type="entry name" value="D-aminoacid aminotransferase-like PLP-dependent enzymes"/>
    <property type="match status" value="1"/>
</dbReference>
<evidence type="ECO:0000256" key="6">
    <source>
        <dbReference type="PIRSR" id="PIRSR006468-1"/>
    </source>
</evidence>
<dbReference type="GO" id="GO:0052655">
    <property type="term" value="F:L-valine-2-oxoglutarate transaminase activity"/>
    <property type="evidence" value="ECO:0007669"/>
    <property type="project" value="RHEA"/>
</dbReference>
<keyword evidence="9" id="KW-0100">Branched-chain amino acid biosynthesis</keyword>
<dbReference type="HOGENOM" id="CLU_031922_0_0_1"/>
<evidence type="ECO:0000256" key="7">
    <source>
        <dbReference type="RuleBase" id="RU004106"/>
    </source>
</evidence>
<evidence type="ECO:0000256" key="5">
    <source>
        <dbReference type="ARBA" id="ARBA00022898"/>
    </source>
</evidence>
<name>A0A0C3DXJ9_OIDMZ</name>
<comment type="catalytic activity">
    <reaction evidence="9">
        <text>L-leucine + 2-oxoglutarate = 4-methyl-2-oxopentanoate + L-glutamate</text>
        <dbReference type="Rhea" id="RHEA:18321"/>
        <dbReference type="ChEBI" id="CHEBI:16810"/>
        <dbReference type="ChEBI" id="CHEBI:17865"/>
        <dbReference type="ChEBI" id="CHEBI:29985"/>
        <dbReference type="ChEBI" id="CHEBI:57427"/>
        <dbReference type="EC" id="2.6.1.42"/>
    </reaction>
</comment>
<protein>
    <recommendedName>
        <fullName evidence="9">Branched-chain-amino-acid aminotransferase</fullName>
        <ecNumber evidence="9">2.6.1.42</ecNumber>
    </recommendedName>
</protein>
<evidence type="ECO:0000313" key="11">
    <source>
        <dbReference type="Proteomes" id="UP000054321"/>
    </source>
</evidence>
<dbReference type="InterPro" id="IPR001544">
    <property type="entry name" value="Aminotrans_IV"/>
</dbReference>
<dbReference type="InterPro" id="IPR043131">
    <property type="entry name" value="BCAT-like_N"/>
</dbReference>
<dbReference type="OrthoDB" id="1732691at2759"/>
<evidence type="ECO:0000256" key="2">
    <source>
        <dbReference type="ARBA" id="ARBA00009320"/>
    </source>
</evidence>
<gene>
    <name evidence="10" type="ORF">OIDMADRAFT_21789</name>
</gene>
<reference evidence="11" key="2">
    <citation type="submission" date="2015-01" db="EMBL/GenBank/DDBJ databases">
        <title>Evolutionary Origins and Diversification of the Mycorrhizal Mutualists.</title>
        <authorList>
            <consortium name="DOE Joint Genome Institute"/>
            <consortium name="Mycorrhizal Genomics Consortium"/>
            <person name="Kohler A."/>
            <person name="Kuo A."/>
            <person name="Nagy L.G."/>
            <person name="Floudas D."/>
            <person name="Copeland A."/>
            <person name="Barry K.W."/>
            <person name="Cichocki N."/>
            <person name="Veneault-Fourrey C."/>
            <person name="LaButti K."/>
            <person name="Lindquist E.A."/>
            <person name="Lipzen A."/>
            <person name="Lundell T."/>
            <person name="Morin E."/>
            <person name="Murat C."/>
            <person name="Riley R."/>
            <person name="Ohm R."/>
            <person name="Sun H."/>
            <person name="Tunlid A."/>
            <person name="Henrissat B."/>
            <person name="Grigoriev I.V."/>
            <person name="Hibbett D.S."/>
            <person name="Martin F."/>
        </authorList>
    </citation>
    <scope>NUCLEOTIDE SEQUENCE [LARGE SCALE GENOMIC DNA]</scope>
    <source>
        <strain evidence="11">Zn</strain>
    </source>
</reference>
<dbReference type="Gene3D" id="3.20.10.10">
    <property type="entry name" value="D-amino Acid Aminotransferase, subunit A, domain 2"/>
    <property type="match status" value="1"/>
</dbReference>
<dbReference type="GO" id="GO:0052656">
    <property type="term" value="F:L-isoleucine-2-oxoglutarate transaminase activity"/>
    <property type="evidence" value="ECO:0007669"/>
    <property type="project" value="RHEA"/>
</dbReference>
<keyword evidence="5 8" id="KW-0663">Pyridoxal phosphate</keyword>
<comment type="catalytic activity">
    <reaction evidence="9">
        <text>L-valine + 2-oxoglutarate = 3-methyl-2-oxobutanoate + L-glutamate</text>
        <dbReference type="Rhea" id="RHEA:24813"/>
        <dbReference type="ChEBI" id="CHEBI:11851"/>
        <dbReference type="ChEBI" id="CHEBI:16810"/>
        <dbReference type="ChEBI" id="CHEBI:29985"/>
        <dbReference type="ChEBI" id="CHEBI:57762"/>
        <dbReference type="EC" id="2.6.1.42"/>
    </reaction>
</comment>
<organism evidence="10 11">
    <name type="scientific">Oidiodendron maius (strain Zn)</name>
    <dbReference type="NCBI Taxonomy" id="913774"/>
    <lineage>
        <taxon>Eukaryota</taxon>
        <taxon>Fungi</taxon>
        <taxon>Dikarya</taxon>
        <taxon>Ascomycota</taxon>
        <taxon>Pezizomycotina</taxon>
        <taxon>Leotiomycetes</taxon>
        <taxon>Leotiomycetes incertae sedis</taxon>
        <taxon>Myxotrichaceae</taxon>
        <taxon>Oidiodendron</taxon>
    </lineage>
</organism>
<evidence type="ECO:0000256" key="9">
    <source>
        <dbReference type="RuleBase" id="RU004517"/>
    </source>
</evidence>
<dbReference type="EC" id="2.6.1.42" evidence="9"/>
<dbReference type="InParanoid" id="A0A0C3DXJ9"/>